<keyword evidence="5" id="KW-1185">Reference proteome</keyword>
<feature type="domain" description="Glycosyltransferase subfamily 4-like N-terminal" evidence="3">
    <location>
        <begin position="14"/>
        <end position="147"/>
    </location>
</feature>
<evidence type="ECO:0000259" key="3">
    <source>
        <dbReference type="Pfam" id="PF13439"/>
    </source>
</evidence>
<dbReference type="Gene3D" id="3.40.50.2000">
    <property type="entry name" value="Glycogen Phosphorylase B"/>
    <property type="match status" value="2"/>
</dbReference>
<keyword evidence="2 4" id="KW-0808">Transferase</keyword>
<dbReference type="EC" id="2.4.1.345" evidence="4"/>
<name>A0A7W7CJM8_9PSEU</name>
<keyword evidence="1 4" id="KW-0328">Glycosyltransferase</keyword>
<evidence type="ECO:0000313" key="5">
    <source>
        <dbReference type="Proteomes" id="UP000533598"/>
    </source>
</evidence>
<dbReference type="GO" id="GO:0043750">
    <property type="term" value="F:phosphatidylinositol alpha-mannosyltransferase activity"/>
    <property type="evidence" value="ECO:0007669"/>
    <property type="project" value="UniProtKB-EC"/>
</dbReference>
<dbReference type="PANTHER" id="PTHR12526:SF613">
    <property type="entry name" value="PHOSPHATIDYL-MYO-INOSITOL MANNOSYLTRANSFERASE"/>
    <property type="match status" value="1"/>
</dbReference>
<protein>
    <submittedName>
        <fullName evidence="4">Phosphatidylinositol alpha-mannosyltransferase</fullName>
        <ecNumber evidence="4">2.4.1.345</ecNumber>
    </submittedName>
</protein>
<dbReference type="CDD" id="cd03801">
    <property type="entry name" value="GT4_PimA-like"/>
    <property type="match status" value="1"/>
</dbReference>
<evidence type="ECO:0000256" key="1">
    <source>
        <dbReference type="ARBA" id="ARBA00022676"/>
    </source>
</evidence>
<proteinExistence type="predicted"/>
<dbReference type="PANTHER" id="PTHR12526">
    <property type="entry name" value="GLYCOSYLTRANSFERASE"/>
    <property type="match status" value="1"/>
</dbReference>
<comment type="caution">
    <text evidence="4">The sequence shown here is derived from an EMBL/GenBank/DDBJ whole genome shotgun (WGS) entry which is preliminary data.</text>
</comment>
<dbReference type="AlphaFoldDB" id="A0A7W7CJM8"/>
<reference evidence="4 5" key="1">
    <citation type="submission" date="2020-08" db="EMBL/GenBank/DDBJ databases">
        <title>Sequencing the genomes of 1000 actinobacteria strains.</title>
        <authorList>
            <person name="Klenk H.-P."/>
        </authorList>
    </citation>
    <scope>NUCLEOTIDE SEQUENCE [LARGE SCALE GENOMIC DNA]</scope>
    <source>
        <strain evidence="4 5">DSM 44230</strain>
    </source>
</reference>
<gene>
    <name evidence="4" type="ORF">HNR67_007106</name>
</gene>
<dbReference type="Pfam" id="PF13692">
    <property type="entry name" value="Glyco_trans_1_4"/>
    <property type="match status" value="1"/>
</dbReference>
<dbReference type="SUPFAM" id="SSF53756">
    <property type="entry name" value="UDP-Glycosyltransferase/glycogen phosphorylase"/>
    <property type="match status" value="1"/>
</dbReference>
<organism evidence="4 5">
    <name type="scientific">Crossiella cryophila</name>
    <dbReference type="NCBI Taxonomy" id="43355"/>
    <lineage>
        <taxon>Bacteria</taxon>
        <taxon>Bacillati</taxon>
        <taxon>Actinomycetota</taxon>
        <taxon>Actinomycetes</taxon>
        <taxon>Pseudonocardiales</taxon>
        <taxon>Pseudonocardiaceae</taxon>
        <taxon>Crossiella</taxon>
    </lineage>
</organism>
<evidence type="ECO:0000313" key="4">
    <source>
        <dbReference type="EMBL" id="MBB4680988.1"/>
    </source>
</evidence>
<dbReference type="EMBL" id="JACHMH010000001">
    <property type="protein sequence ID" value="MBB4680988.1"/>
    <property type="molecule type" value="Genomic_DNA"/>
</dbReference>
<accession>A0A7W7CJM8</accession>
<evidence type="ECO:0000256" key="2">
    <source>
        <dbReference type="ARBA" id="ARBA00022679"/>
    </source>
</evidence>
<dbReference type="Pfam" id="PF13439">
    <property type="entry name" value="Glyco_transf_4"/>
    <property type="match status" value="1"/>
</dbReference>
<dbReference type="InterPro" id="IPR028098">
    <property type="entry name" value="Glyco_trans_4-like_N"/>
</dbReference>
<dbReference type="RefSeq" id="WP_185007197.1">
    <property type="nucleotide sequence ID" value="NZ_BAAAUI010000039.1"/>
</dbReference>
<sequence>MRIGLVCPYSFDVPGGVQTHVLDLARELRARGHRVAVLAPARHADLPDYVTPAGGAFGIPYNGSVARLAFGPRALHRVRRWLRTHRPDVLHLHEPAAPSLSLLALTQADCPVVATFHTSSPAAGNPLLRPLLRRVTTRIAVSATARSTPGMIEIPNGVDATRFATATPLPLPPGAIGFLGRYDEPRKGLPVLLSAARHLLPTHPDLNLVIAGTGDPSALHRAAGPALSARITHLGHIDDPTKARLLRGLDLYCAPNLGGESFGMVLTEAMAAGAPVLASDLTAFREVLGGAGETFPVGDSVALAAKLAALLADPARRARLAAAGRIRVRRYDWTEVAGRIEEVYRSALNAPARQRDVARLAR</sequence>
<dbReference type="Proteomes" id="UP000533598">
    <property type="component" value="Unassembled WGS sequence"/>
</dbReference>